<proteinExistence type="predicted"/>
<name>A0A8S2RAG6_9BILA</name>
<organism evidence="1 2">
    <name type="scientific">Rotaria magnacalcarata</name>
    <dbReference type="NCBI Taxonomy" id="392030"/>
    <lineage>
        <taxon>Eukaryota</taxon>
        <taxon>Metazoa</taxon>
        <taxon>Spiralia</taxon>
        <taxon>Gnathifera</taxon>
        <taxon>Rotifera</taxon>
        <taxon>Eurotatoria</taxon>
        <taxon>Bdelloidea</taxon>
        <taxon>Philodinida</taxon>
        <taxon>Philodinidae</taxon>
        <taxon>Rotaria</taxon>
    </lineage>
</organism>
<sequence>MFGTFTYQERHALQLRPQLAILEKNFEEQPSRKFSNIIRGLTSRSFRFQNEEEMNIISGLFNNSPVWFQKRLEVNNEIVPSAYKSSDLMDISFGYLLSTHEYCWRTKVAGR</sequence>
<evidence type="ECO:0000313" key="2">
    <source>
        <dbReference type="Proteomes" id="UP000681720"/>
    </source>
</evidence>
<gene>
    <name evidence="1" type="ORF">GIL414_LOCUS19799</name>
</gene>
<reference evidence="1" key="1">
    <citation type="submission" date="2021-02" db="EMBL/GenBank/DDBJ databases">
        <authorList>
            <person name="Nowell W R."/>
        </authorList>
    </citation>
    <scope>NUCLEOTIDE SEQUENCE</scope>
</reference>
<dbReference type="EMBL" id="CAJOBJ010011081">
    <property type="protein sequence ID" value="CAF4157625.1"/>
    <property type="molecule type" value="Genomic_DNA"/>
</dbReference>
<accession>A0A8S2RAG6</accession>
<comment type="caution">
    <text evidence="1">The sequence shown here is derived from an EMBL/GenBank/DDBJ whole genome shotgun (WGS) entry which is preliminary data.</text>
</comment>
<protein>
    <submittedName>
        <fullName evidence="1">Uncharacterized protein</fullName>
    </submittedName>
</protein>
<evidence type="ECO:0000313" key="1">
    <source>
        <dbReference type="EMBL" id="CAF4157625.1"/>
    </source>
</evidence>
<dbReference type="Proteomes" id="UP000681720">
    <property type="component" value="Unassembled WGS sequence"/>
</dbReference>
<feature type="non-terminal residue" evidence="1">
    <location>
        <position position="1"/>
    </location>
</feature>
<dbReference type="AlphaFoldDB" id="A0A8S2RAG6"/>